<dbReference type="Proteomes" id="UP000761264">
    <property type="component" value="Unassembled WGS sequence"/>
</dbReference>
<dbReference type="EMBL" id="JAAQPH010000009">
    <property type="protein sequence ID" value="NIA69652.1"/>
    <property type="molecule type" value="Genomic_DNA"/>
</dbReference>
<evidence type="ECO:0000313" key="2">
    <source>
        <dbReference type="Proteomes" id="UP000761264"/>
    </source>
</evidence>
<sequence length="91" mass="9970">MAASEPASAALRCEAQINEALANMSIPQSDVKSIKVARQGKGAKSATNYSWDAWVRLNSCNGYVMVHMTRTCHVQQVYTTGDCKVDGMPRY</sequence>
<evidence type="ECO:0000313" key="1">
    <source>
        <dbReference type="EMBL" id="NIA69652.1"/>
    </source>
</evidence>
<accession>A0A967EY96</accession>
<keyword evidence="2" id="KW-1185">Reference proteome</keyword>
<gene>
    <name evidence="1" type="ORF">HBA54_13705</name>
</gene>
<proteinExistence type="predicted"/>
<protein>
    <submittedName>
        <fullName evidence="1">Uncharacterized protein</fullName>
    </submittedName>
</protein>
<dbReference type="RefSeq" id="WP_167225450.1">
    <property type="nucleotide sequence ID" value="NZ_JAAQPH010000009.1"/>
</dbReference>
<comment type="caution">
    <text evidence="1">The sequence shown here is derived from an EMBL/GenBank/DDBJ whole genome shotgun (WGS) entry which is preliminary data.</text>
</comment>
<name>A0A967EY96_9PROT</name>
<reference evidence="1" key="1">
    <citation type="submission" date="2020-03" db="EMBL/GenBank/DDBJ databases">
        <title>Genome of Pelagibius litoralis DSM 21314T.</title>
        <authorList>
            <person name="Wang G."/>
        </authorList>
    </citation>
    <scope>NUCLEOTIDE SEQUENCE</scope>
    <source>
        <strain evidence="1">DSM 21314</strain>
    </source>
</reference>
<dbReference type="AlphaFoldDB" id="A0A967EY96"/>
<organism evidence="1 2">
    <name type="scientific">Pelagibius litoralis</name>
    <dbReference type="NCBI Taxonomy" id="374515"/>
    <lineage>
        <taxon>Bacteria</taxon>
        <taxon>Pseudomonadati</taxon>
        <taxon>Pseudomonadota</taxon>
        <taxon>Alphaproteobacteria</taxon>
        <taxon>Rhodospirillales</taxon>
        <taxon>Rhodovibrionaceae</taxon>
        <taxon>Pelagibius</taxon>
    </lineage>
</organism>